<keyword evidence="3" id="KW-1185">Reference proteome</keyword>
<name>A0AAW1XBQ8_RUBAR</name>
<protein>
    <submittedName>
        <fullName evidence="2">Uncharacterized protein</fullName>
    </submittedName>
</protein>
<organism evidence="2 3">
    <name type="scientific">Rubus argutus</name>
    <name type="common">Southern blackberry</name>
    <dbReference type="NCBI Taxonomy" id="59490"/>
    <lineage>
        <taxon>Eukaryota</taxon>
        <taxon>Viridiplantae</taxon>
        <taxon>Streptophyta</taxon>
        <taxon>Embryophyta</taxon>
        <taxon>Tracheophyta</taxon>
        <taxon>Spermatophyta</taxon>
        <taxon>Magnoliopsida</taxon>
        <taxon>eudicotyledons</taxon>
        <taxon>Gunneridae</taxon>
        <taxon>Pentapetalae</taxon>
        <taxon>rosids</taxon>
        <taxon>fabids</taxon>
        <taxon>Rosales</taxon>
        <taxon>Rosaceae</taxon>
        <taxon>Rosoideae</taxon>
        <taxon>Rosoideae incertae sedis</taxon>
        <taxon>Rubus</taxon>
    </lineage>
</organism>
<dbReference type="EMBL" id="JBEDUW010000004">
    <property type="protein sequence ID" value="KAK9933805.1"/>
    <property type="molecule type" value="Genomic_DNA"/>
</dbReference>
<gene>
    <name evidence="2" type="ORF">M0R45_020980</name>
</gene>
<dbReference type="AlphaFoldDB" id="A0AAW1XBQ8"/>
<proteinExistence type="predicted"/>
<sequence length="153" mass="16422">MKRVSLAASQSRFHKLTGAPTTAEPSFTCKHKNSQQINPTLPLLGFHLGKPDTTCAQLSPRSLSAPEPVLASKPSSAFPDLNDVGVVFTATDPLLSHLDADKPRPRRLVYAQPTPSPARISSQQRRTSAAPPSSIPSTPLPPSPCRQALRRSL</sequence>
<evidence type="ECO:0000313" key="3">
    <source>
        <dbReference type="Proteomes" id="UP001457282"/>
    </source>
</evidence>
<reference evidence="2 3" key="1">
    <citation type="journal article" date="2023" name="G3 (Bethesda)">
        <title>A chromosome-length genome assembly and annotation of blackberry (Rubus argutus, cv. 'Hillquist').</title>
        <authorList>
            <person name="Bruna T."/>
            <person name="Aryal R."/>
            <person name="Dudchenko O."/>
            <person name="Sargent D.J."/>
            <person name="Mead D."/>
            <person name="Buti M."/>
            <person name="Cavallini A."/>
            <person name="Hytonen T."/>
            <person name="Andres J."/>
            <person name="Pham M."/>
            <person name="Weisz D."/>
            <person name="Mascagni F."/>
            <person name="Usai G."/>
            <person name="Natali L."/>
            <person name="Bassil N."/>
            <person name="Fernandez G.E."/>
            <person name="Lomsadze A."/>
            <person name="Armour M."/>
            <person name="Olukolu B."/>
            <person name="Poorten T."/>
            <person name="Britton C."/>
            <person name="Davik J."/>
            <person name="Ashrafi H."/>
            <person name="Aiden E.L."/>
            <person name="Borodovsky M."/>
            <person name="Worthington M."/>
        </authorList>
    </citation>
    <scope>NUCLEOTIDE SEQUENCE [LARGE SCALE GENOMIC DNA]</scope>
    <source>
        <strain evidence="2">PI 553951</strain>
    </source>
</reference>
<evidence type="ECO:0000313" key="2">
    <source>
        <dbReference type="EMBL" id="KAK9933805.1"/>
    </source>
</evidence>
<feature type="compositionally biased region" description="Low complexity" evidence="1">
    <location>
        <begin position="127"/>
        <end position="137"/>
    </location>
</feature>
<accession>A0AAW1XBQ8</accession>
<feature type="region of interest" description="Disordered" evidence="1">
    <location>
        <begin position="96"/>
        <end position="153"/>
    </location>
</feature>
<dbReference type="Proteomes" id="UP001457282">
    <property type="component" value="Unassembled WGS sequence"/>
</dbReference>
<comment type="caution">
    <text evidence="2">The sequence shown here is derived from an EMBL/GenBank/DDBJ whole genome shotgun (WGS) entry which is preliminary data.</text>
</comment>
<evidence type="ECO:0000256" key="1">
    <source>
        <dbReference type="SAM" id="MobiDB-lite"/>
    </source>
</evidence>